<dbReference type="OrthoDB" id="1391397at2"/>
<dbReference type="EMBL" id="SOAG01000013">
    <property type="protein sequence ID" value="TDS58089.1"/>
    <property type="molecule type" value="Genomic_DNA"/>
</dbReference>
<dbReference type="Pfam" id="PF13585">
    <property type="entry name" value="CHU_C"/>
    <property type="match status" value="1"/>
</dbReference>
<keyword evidence="3" id="KW-1185">Reference proteome</keyword>
<accession>A0A4R7F3N3</accession>
<dbReference type="RefSeq" id="WP_133712545.1">
    <property type="nucleotide sequence ID" value="NZ_SOAG01000013.1"/>
</dbReference>
<evidence type="ECO:0000313" key="2">
    <source>
        <dbReference type="EMBL" id="TDS58089.1"/>
    </source>
</evidence>
<protein>
    <submittedName>
        <fullName evidence="2">CHU domain-containing protein</fullName>
    </submittedName>
</protein>
<gene>
    <name evidence="2" type="ORF">C8P70_1131</name>
    <name evidence="1" type="ORF">C8P70_13033</name>
</gene>
<name>A0A4R7F3N3_9FLAO</name>
<evidence type="ECO:0000313" key="1">
    <source>
        <dbReference type="EMBL" id="TDS52734.1"/>
    </source>
</evidence>
<dbReference type="Proteomes" id="UP000295215">
    <property type="component" value="Unassembled WGS sequence"/>
</dbReference>
<sequence>QWHGQNKQGKQLPDGTYYYVIIAHGKTRTGWVQINK</sequence>
<dbReference type="AlphaFoldDB" id="A0A4R7F3N3"/>
<dbReference type="EMBL" id="SOAG01000030">
    <property type="protein sequence ID" value="TDS52734.1"/>
    <property type="molecule type" value="Genomic_DNA"/>
</dbReference>
<dbReference type="Gene3D" id="2.60.40.4070">
    <property type="match status" value="1"/>
</dbReference>
<comment type="caution">
    <text evidence="2">The sequence shown here is derived from an EMBL/GenBank/DDBJ whole genome shotgun (WGS) entry which is preliminary data.</text>
</comment>
<proteinExistence type="predicted"/>
<reference evidence="2 3" key="1">
    <citation type="submission" date="2019-03" db="EMBL/GenBank/DDBJ databases">
        <title>Genomic Encyclopedia of Archaeal and Bacterial Type Strains, Phase II (KMG-II): from individual species to whole genera.</title>
        <authorList>
            <person name="Goeker M."/>
        </authorList>
    </citation>
    <scope>NUCLEOTIDE SEQUENCE [LARGE SCALE GENOMIC DNA]</scope>
    <source>
        <strain evidence="2 3">DSM 28213</strain>
    </source>
</reference>
<feature type="non-terminal residue" evidence="2">
    <location>
        <position position="1"/>
    </location>
</feature>
<evidence type="ECO:0000313" key="3">
    <source>
        <dbReference type="Proteomes" id="UP000295215"/>
    </source>
</evidence>
<organism evidence="2 3">
    <name type="scientific">Myroides indicus</name>
    <dbReference type="NCBI Taxonomy" id="1323422"/>
    <lineage>
        <taxon>Bacteria</taxon>
        <taxon>Pseudomonadati</taxon>
        <taxon>Bacteroidota</taxon>
        <taxon>Flavobacteriia</taxon>
        <taxon>Flavobacteriales</taxon>
        <taxon>Flavobacteriaceae</taxon>
        <taxon>Myroides</taxon>
    </lineage>
</organism>